<dbReference type="Proteomes" id="UP000187203">
    <property type="component" value="Unassembled WGS sequence"/>
</dbReference>
<sequence>MENSARVWNWLSGNLPVLKQPEFSTLDYQRGVRRKGKDLSSSSFLTCPFLCVYAGDEKKQVKGFKLERNMSVEVWRLHGKT</sequence>
<reference evidence="2" key="1">
    <citation type="submission" date="2013-09" db="EMBL/GenBank/DDBJ databases">
        <title>Corchorus olitorius genome sequencing.</title>
        <authorList>
            <person name="Alam M."/>
            <person name="Haque M.S."/>
            <person name="Islam M.S."/>
            <person name="Emdad E.M."/>
            <person name="Islam M.M."/>
            <person name="Ahmed B."/>
            <person name="Halim A."/>
            <person name="Hossen Q.M.M."/>
            <person name="Hossain M.Z."/>
            <person name="Ahmed R."/>
            <person name="Khan M.M."/>
            <person name="Islam R."/>
            <person name="Rashid M.M."/>
            <person name="Khan S.A."/>
            <person name="Rahman M.S."/>
            <person name="Alam M."/>
            <person name="Yahiya A.S."/>
            <person name="Khan M.S."/>
            <person name="Azam M.S."/>
            <person name="Haque T."/>
            <person name="Lashkar M.Z.H."/>
            <person name="Akhand A.I."/>
            <person name="Morshed G."/>
            <person name="Roy S."/>
            <person name="Uddin K.S."/>
            <person name="Rabeya T."/>
            <person name="Hossain A.S."/>
            <person name="Chowdhury A."/>
            <person name="Snigdha A.R."/>
            <person name="Mortoza M.S."/>
            <person name="Matin S.A."/>
            <person name="Hoque S.M.E."/>
            <person name="Islam M.K."/>
            <person name="Roy D.K."/>
            <person name="Haider R."/>
            <person name="Moosa M.M."/>
            <person name="Elias S.M."/>
            <person name="Hasan A.M."/>
            <person name="Jahan S."/>
            <person name="Shafiuddin M."/>
            <person name="Mahmood N."/>
            <person name="Shommy N.S."/>
        </authorList>
    </citation>
    <scope>NUCLEOTIDE SEQUENCE [LARGE SCALE GENOMIC DNA]</scope>
    <source>
        <strain evidence="2">cv. O-4</strain>
    </source>
</reference>
<dbReference type="EMBL" id="AWUE01015098">
    <property type="protein sequence ID" value="OMO99602.1"/>
    <property type="molecule type" value="Genomic_DNA"/>
</dbReference>
<protein>
    <submittedName>
        <fullName evidence="1">Uncharacterized protein</fullName>
    </submittedName>
</protein>
<keyword evidence="2" id="KW-1185">Reference proteome</keyword>
<proteinExistence type="predicted"/>
<name>A0A1R3JXK9_9ROSI</name>
<evidence type="ECO:0000313" key="2">
    <source>
        <dbReference type="Proteomes" id="UP000187203"/>
    </source>
</evidence>
<organism evidence="1 2">
    <name type="scientific">Corchorus olitorius</name>
    <dbReference type="NCBI Taxonomy" id="93759"/>
    <lineage>
        <taxon>Eukaryota</taxon>
        <taxon>Viridiplantae</taxon>
        <taxon>Streptophyta</taxon>
        <taxon>Embryophyta</taxon>
        <taxon>Tracheophyta</taxon>
        <taxon>Spermatophyta</taxon>
        <taxon>Magnoliopsida</taxon>
        <taxon>eudicotyledons</taxon>
        <taxon>Gunneridae</taxon>
        <taxon>Pentapetalae</taxon>
        <taxon>rosids</taxon>
        <taxon>malvids</taxon>
        <taxon>Malvales</taxon>
        <taxon>Malvaceae</taxon>
        <taxon>Grewioideae</taxon>
        <taxon>Apeibeae</taxon>
        <taxon>Corchorus</taxon>
    </lineage>
</organism>
<evidence type="ECO:0000313" key="1">
    <source>
        <dbReference type="EMBL" id="OMO99602.1"/>
    </source>
</evidence>
<comment type="caution">
    <text evidence="1">The sequence shown here is derived from an EMBL/GenBank/DDBJ whole genome shotgun (WGS) entry which is preliminary data.</text>
</comment>
<gene>
    <name evidence="1" type="ORF">COLO4_13202</name>
</gene>
<accession>A0A1R3JXK9</accession>
<dbReference type="AlphaFoldDB" id="A0A1R3JXK9"/>